<dbReference type="OrthoDB" id="9989144at2759"/>
<keyword evidence="18" id="KW-1185">Reference proteome</keyword>
<dbReference type="SUPFAM" id="SSF51045">
    <property type="entry name" value="WW domain"/>
    <property type="match status" value="2"/>
</dbReference>
<evidence type="ECO:0000256" key="9">
    <source>
        <dbReference type="ARBA" id="ARBA00022687"/>
    </source>
</evidence>
<dbReference type="PANTHER" id="PTHR24320:SF282">
    <property type="entry name" value="WW DOMAIN-CONTAINING OXIDOREDUCTASE"/>
    <property type="match status" value="1"/>
</dbReference>
<evidence type="ECO:0000256" key="1">
    <source>
        <dbReference type="ARBA" id="ARBA00004173"/>
    </source>
</evidence>
<evidence type="ECO:0000256" key="8">
    <source>
        <dbReference type="ARBA" id="ARBA00022553"/>
    </source>
</evidence>
<dbReference type="PROSITE" id="PS01159">
    <property type="entry name" value="WW_DOMAIN_1"/>
    <property type="match status" value="2"/>
</dbReference>
<dbReference type="PRINTS" id="PR00081">
    <property type="entry name" value="GDHRDH"/>
</dbReference>
<dbReference type="CDD" id="cd00201">
    <property type="entry name" value="WW"/>
    <property type="match status" value="2"/>
</dbReference>
<evidence type="ECO:0000259" key="17">
    <source>
        <dbReference type="PROSITE" id="PS50020"/>
    </source>
</evidence>
<keyword evidence="7" id="KW-0963">Cytoplasm</keyword>
<dbReference type="InterPro" id="IPR036291">
    <property type="entry name" value="NAD(P)-bd_dom_sf"/>
</dbReference>
<evidence type="ECO:0000313" key="19">
    <source>
        <dbReference type="RefSeq" id="XP_019636855.1"/>
    </source>
</evidence>
<evidence type="ECO:0000256" key="7">
    <source>
        <dbReference type="ARBA" id="ARBA00022490"/>
    </source>
</evidence>
<keyword evidence="13" id="KW-0560">Oxidoreductase</keyword>
<dbReference type="GeneID" id="109479345"/>
<evidence type="ECO:0000256" key="4">
    <source>
        <dbReference type="ARBA" id="ARBA00004555"/>
    </source>
</evidence>
<dbReference type="PANTHER" id="PTHR24320">
    <property type="entry name" value="RETINOL DEHYDROGENASE"/>
    <property type="match status" value="1"/>
</dbReference>
<evidence type="ECO:0000256" key="13">
    <source>
        <dbReference type="ARBA" id="ARBA00023002"/>
    </source>
</evidence>
<dbReference type="PROSITE" id="PS50020">
    <property type="entry name" value="WW_DOMAIN_2"/>
    <property type="match status" value="2"/>
</dbReference>
<dbReference type="GO" id="GO:0005739">
    <property type="term" value="C:mitochondrion"/>
    <property type="evidence" value="ECO:0007669"/>
    <property type="project" value="UniProtKB-SubCell"/>
</dbReference>
<dbReference type="AlphaFoldDB" id="A0A6P4Z5W0"/>
<sequence>MAAVEGIFDTDSEDELPPGWEERVTTDGRVYYANHTEKTTQWVHPSSGKRKRVLGELPYGWEQCTDEEGRMYYVDHVTRITTYTDPRLAFAVSEDKEWRQRFDGHSTALQVLQGRDLTGRVAVVTGANSGIGFETARSLALHGGFETARSLALHGAHVILACSMEVQWWFETARSLALHGAHVILACRDLHKANLAAKAIRAERASVQVDVLQLDLASLRSVKQFADNFRLRELPLHILVLNAGLFGLPWQLTEDGLESLFQVNHLGQFYLTQLLEDVLIKSAPARVVVVTSESHRFVELKGLPLTEEWLSPSDDRVWPMEQYNRTKLCNLLFSQELHRRLSRQGVTSNALHPGNMISTDLPRNWWFYRLLFLLVRPFTKSLQQGAATSVYCGTARELEGLGGMYFNNCCRCLPSPDGQNERAAAELWDISERMLKPQAEVVFRQACMFQLNCSAFRQNRQTALFLPYLQAVVVPDSQAGSTQQSQPAADL</sequence>
<feature type="domain" description="WW" evidence="17">
    <location>
        <begin position="14"/>
        <end position="47"/>
    </location>
</feature>
<dbReference type="RefSeq" id="XP_019636855.1">
    <property type="nucleotide sequence ID" value="XM_019781296.1"/>
</dbReference>
<evidence type="ECO:0000256" key="5">
    <source>
        <dbReference type="ARBA" id="ARBA00006484"/>
    </source>
</evidence>
<keyword evidence="15" id="KW-0496">Mitochondrion</keyword>
<keyword evidence="12" id="KW-0521">NADP</keyword>
<reference evidence="19" key="1">
    <citation type="submission" date="2025-08" db="UniProtKB">
        <authorList>
            <consortium name="RefSeq"/>
        </authorList>
    </citation>
    <scope>IDENTIFICATION</scope>
    <source>
        <tissue evidence="19">Gonad</tissue>
    </source>
</reference>
<name>A0A6P4Z5W0_BRABE</name>
<dbReference type="Pfam" id="PF00397">
    <property type="entry name" value="WW"/>
    <property type="match status" value="2"/>
</dbReference>
<accession>A0A6P4Z5W0</accession>
<dbReference type="Pfam" id="PF00106">
    <property type="entry name" value="adh_short"/>
    <property type="match status" value="1"/>
</dbReference>
<dbReference type="FunFam" id="3.40.50.720:FF:000353">
    <property type="entry name" value="WW domain-containing oxidoreductase"/>
    <property type="match status" value="1"/>
</dbReference>
<keyword evidence="16" id="KW-0458">Lysosome</keyword>
<dbReference type="SUPFAM" id="SSF51735">
    <property type="entry name" value="NAD(P)-binding Rossmann-fold domains"/>
    <property type="match status" value="2"/>
</dbReference>
<dbReference type="SMART" id="SM00456">
    <property type="entry name" value="WW"/>
    <property type="match status" value="2"/>
</dbReference>
<evidence type="ECO:0000256" key="2">
    <source>
        <dbReference type="ARBA" id="ARBA00004371"/>
    </source>
</evidence>
<evidence type="ECO:0000313" key="18">
    <source>
        <dbReference type="Proteomes" id="UP000515135"/>
    </source>
</evidence>
<dbReference type="Proteomes" id="UP000515135">
    <property type="component" value="Unplaced"/>
</dbReference>
<dbReference type="Gene3D" id="2.20.70.10">
    <property type="match status" value="2"/>
</dbReference>
<dbReference type="Gene3D" id="3.40.50.720">
    <property type="entry name" value="NAD(P)-binding Rossmann-like Domain"/>
    <property type="match status" value="2"/>
</dbReference>
<evidence type="ECO:0000256" key="15">
    <source>
        <dbReference type="ARBA" id="ARBA00023128"/>
    </source>
</evidence>
<dbReference type="InterPro" id="IPR036020">
    <property type="entry name" value="WW_dom_sf"/>
</dbReference>
<dbReference type="GO" id="GO:0005764">
    <property type="term" value="C:lysosome"/>
    <property type="evidence" value="ECO:0007669"/>
    <property type="project" value="UniProtKB-SubCell"/>
</dbReference>
<keyword evidence="8" id="KW-0597">Phosphoprotein</keyword>
<comment type="subcellular location">
    <subcellularLocation>
        <location evidence="3">Cytoplasm</location>
    </subcellularLocation>
    <subcellularLocation>
        <location evidence="4">Golgi apparatus</location>
    </subcellularLocation>
    <subcellularLocation>
        <location evidence="2">Lysosome</location>
    </subcellularLocation>
    <subcellularLocation>
        <location evidence="1">Mitochondrion</location>
    </subcellularLocation>
</comment>
<dbReference type="GO" id="GO:0005794">
    <property type="term" value="C:Golgi apparatus"/>
    <property type="evidence" value="ECO:0007669"/>
    <property type="project" value="UniProtKB-SubCell"/>
</dbReference>
<comment type="similarity">
    <text evidence="5">Belongs to the short-chain dehydrogenases/reductases (SDR) family.</text>
</comment>
<proteinExistence type="inferred from homology"/>
<organism evidence="18 19">
    <name type="scientific">Branchiostoma belcheri</name>
    <name type="common">Amphioxus</name>
    <dbReference type="NCBI Taxonomy" id="7741"/>
    <lineage>
        <taxon>Eukaryota</taxon>
        <taxon>Metazoa</taxon>
        <taxon>Chordata</taxon>
        <taxon>Cephalochordata</taxon>
        <taxon>Leptocardii</taxon>
        <taxon>Amphioxiformes</taxon>
        <taxon>Branchiostomatidae</taxon>
        <taxon>Branchiostoma</taxon>
    </lineage>
</organism>
<keyword evidence="14" id="KW-0333">Golgi apparatus</keyword>
<protein>
    <recommendedName>
        <fullName evidence="6">WW domain-containing oxidoreductase</fullName>
    </recommendedName>
</protein>
<dbReference type="GO" id="GO:0016491">
    <property type="term" value="F:oxidoreductase activity"/>
    <property type="evidence" value="ECO:0007669"/>
    <property type="project" value="UniProtKB-KW"/>
</dbReference>
<dbReference type="InterPro" id="IPR002347">
    <property type="entry name" value="SDR_fam"/>
</dbReference>
<dbReference type="InterPro" id="IPR001202">
    <property type="entry name" value="WW_dom"/>
</dbReference>
<evidence type="ECO:0000256" key="11">
    <source>
        <dbReference type="ARBA" id="ARBA00022737"/>
    </source>
</evidence>
<evidence type="ECO:0000256" key="10">
    <source>
        <dbReference type="ARBA" id="ARBA00022703"/>
    </source>
</evidence>
<gene>
    <name evidence="19" type="primary">LOC109479345</name>
</gene>
<dbReference type="GO" id="GO:0006915">
    <property type="term" value="P:apoptotic process"/>
    <property type="evidence" value="ECO:0007669"/>
    <property type="project" value="UniProtKB-KW"/>
</dbReference>
<dbReference type="GO" id="GO:0016055">
    <property type="term" value="P:Wnt signaling pathway"/>
    <property type="evidence" value="ECO:0007669"/>
    <property type="project" value="UniProtKB-KW"/>
</dbReference>
<dbReference type="KEGG" id="bbel:109479345"/>
<keyword evidence="10" id="KW-0053">Apoptosis</keyword>
<keyword evidence="11" id="KW-0677">Repeat</keyword>
<evidence type="ECO:0000256" key="6">
    <source>
        <dbReference type="ARBA" id="ARBA00016094"/>
    </source>
</evidence>
<keyword evidence="9" id="KW-0879">Wnt signaling pathway</keyword>
<evidence type="ECO:0000256" key="14">
    <source>
        <dbReference type="ARBA" id="ARBA00023034"/>
    </source>
</evidence>
<feature type="domain" description="WW" evidence="17">
    <location>
        <begin position="55"/>
        <end position="88"/>
    </location>
</feature>
<dbReference type="FunFam" id="2.20.70.10:FF:000032">
    <property type="entry name" value="WW domain containing oxidoreductase"/>
    <property type="match status" value="1"/>
</dbReference>
<evidence type="ECO:0000256" key="3">
    <source>
        <dbReference type="ARBA" id="ARBA00004496"/>
    </source>
</evidence>
<evidence type="ECO:0000256" key="16">
    <source>
        <dbReference type="ARBA" id="ARBA00023228"/>
    </source>
</evidence>
<evidence type="ECO:0000256" key="12">
    <source>
        <dbReference type="ARBA" id="ARBA00022857"/>
    </source>
</evidence>